<evidence type="ECO:0000313" key="6">
    <source>
        <dbReference type="Proteomes" id="UP001559025"/>
    </source>
</evidence>
<evidence type="ECO:0000256" key="1">
    <source>
        <dbReference type="ARBA" id="ARBA00012528"/>
    </source>
</evidence>
<dbReference type="CDD" id="cd01949">
    <property type="entry name" value="GGDEF"/>
    <property type="match status" value="1"/>
</dbReference>
<dbReference type="Gene3D" id="3.30.70.270">
    <property type="match status" value="1"/>
</dbReference>
<dbReference type="EC" id="2.7.7.65" evidence="1"/>
<dbReference type="RefSeq" id="WP_368802345.1">
    <property type="nucleotide sequence ID" value="NZ_JAZHFV010000002.1"/>
</dbReference>
<dbReference type="PANTHER" id="PTHR45138">
    <property type="entry name" value="REGULATORY COMPONENTS OF SENSORY TRANSDUCTION SYSTEM"/>
    <property type="match status" value="1"/>
</dbReference>
<dbReference type="SMART" id="SM00267">
    <property type="entry name" value="GGDEF"/>
    <property type="match status" value="1"/>
</dbReference>
<dbReference type="SUPFAM" id="SSF55073">
    <property type="entry name" value="Nucleotide cyclase"/>
    <property type="match status" value="1"/>
</dbReference>
<keyword evidence="3" id="KW-0812">Transmembrane</keyword>
<dbReference type="Proteomes" id="UP001559025">
    <property type="component" value="Unassembled WGS sequence"/>
</dbReference>
<dbReference type="PROSITE" id="PS50887">
    <property type="entry name" value="GGDEF"/>
    <property type="match status" value="1"/>
</dbReference>
<dbReference type="InterPro" id="IPR029787">
    <property type="entry name" value="Nucleotide_cyclase"/>
</dbReference>
<dbReference type="InterPro" id="IPR043128">
    <property type="entry name" value="Rev_trsase/Diguanyl_cyclase"/>
</dbReference>
<feature type="transmembrane region" description="Helical" evidence="3">
    <location>
        <begin position="143"/>
        <end position="161"/>
    </location>
</feature>
<sequence>MAETQAENEEHDAILKMRMDAMLNSSPASFLSLVGALFAVYVYWSPSTAIPLIAWQFVITAVAVTNLVSTVLYARNRPQRWGARSWARFVCVMHLVSGLAWGVGGAWMLTFANENQAVLTLSIGMAAVTVSIPSVVYLRAYNLFHLPIFWTYALGLALSTLQFKWLIASGFFLMGAFAIIIGRALGDQLSNALHLSMENKRLAERLKDRGAELEAANRQLEIESHTDPLTGVANRRRLMSFARAVRGRCALLVVDIDHFKSYNDSFGHVEGDTCLVAVAAALERSIRPDVDLLARLGGEEFAVVLNGVSAEEASTIAERMRVNIEALKSARRARIKRDVTVSIGLAVRGADETRSLAALMEQADVAVYRAKSEGRNRVCIGGDVEGNRNVA</sequence>
<proteinExistence type="predicted"/>
<dbReference type="NCBIfam" id="TIGR00254">
    <property type="entry name" value="GGDEF"/>
    <property type="match status" value="1"/>
</dbReference>
<keyword evidence="6" id="KW-1185">Reference proteome</keyword>
<dbReference type="InterPro" id="IPR000160">
    <property type="entry name" value="GGDEF_dom"/>
</dbReference>
<keyword evidence="3" id="KW-0472">Membrane</keyword>
<gene>
    <name evidence="5" type="ORF">V1479_07455</name>
</gene>
<comment type="caution">
    <text evidence="5">The sequence shown here is derived from an EMBL/GenBank/DDBJ whole genome shotgun (WGS) entry which is preliminary data.</text>
</comment>
<keyword evidence="3" id="KW-1133">Transmembrane helix</keyword>
<name>A0ABV3WR58_9HYPH</name>
<evidence type="ECO:0000256" key="2">
    <source>
        <dbReference type="ARBA" id="ARBA00034247"/>
    </source>
</evidence>
<dbReference type="Pfam" id="PF00990">
    <property type="entry name" value="GGDEF"/>
    <property type="match status" value="1"/>
</dbReference>
<feature type="transmembrane region" description="Helical" evidence="3">
    <location>
        <begin position="117"/>
        <end position="136"/>
    </location>
</feature>
<feature type="transmembrane region" description="Helical" evidence="3">
    <location>
        <begin position="50"/>
        <end position="74"/>
    </location>
</feature>
<feature type="transmembrane region" description="Helical" evidence="3">
    <location>
        <begin position="21"/>
        <end position="44"/>
    </location>
</feature>
<feature type="domain" description="GGDEF" evidence="4">
    <location>
        <begin position="247"/>
        <end position="383"/>
    </location>
</feature>
<dbReference type="PANTHER" id="PTHR45138:SF9">
    <property type="entry name" value="DIGUANYLATE CYCLASE DGCM-RELATED"/>
    <property type="match status" value="1"/>
</dbReference>
<dbReference type="EMBL" id="JAZHFV010000002">
    <property type="protein sequence ID" value="MEX4007135.1"/>
    <property type="molecule type" value="Genomic_DNA"/>
</dbReference>
<accession>A0ABV3WR58</accession>
<comment type="catalytic activity">
    <reaction evidence="2">
        <text>2 GTP = 3',3'-c-di-GMP + 2 diphosphate</text>
        <dbReference type="Rhea" id="RHEA:24898"/>
        <dbReference type="ChEBI" id="CHEBI:33019"/>
        <dbReference type="ChEBI" id="CHEBI:37565"/>
        <dbReference type="ChEBI" id="CHEBI:58805"/>
        <dbReference type="EC" id="2.7.7.65"/>
    </reaction>
</comment>
<feature type="transmembrane region" description="Helical" evidence="3">
    <location>
        <begin position="86"/>
        <end position="111"/>
    </location>
</feature>
<reference evidence="5 6" key="1">
    <citation type="submission" date="2024-01" db="EMBL/GenBank/DDBJ databases">
        <title>New evidence supports the origin of RcGTA from prophage.</title>
        <authorList>
            <person name="Xu Y."/>
            <person name="Liu B."/>
            <person name="Chen F."/>
        </authorList>
    </citation>
    <scope>NUCLEOTIDE SEQUENCE [LARGE SCALE GENOMIC DNA]</scope>
    <source>
        <strain evidence="5 6">CBW1107-2</strain>
    </source>
</reference>
<dbReference type="InterPro" id="IPR050469">
    <property type="entry name" value="Diguanylate_Cyclase"/>
</dbReference>
<organism evidence="5 6">
    <name type="scientific">Neoaquamicrobium sediminum</name>
    <dbReference type="NCBI Taxonomy" id="1849104"/>
    <lineage>
        <taxon>Bacteria</taxon>
        <taxon>Pseudomonadati</taxon>
        <taxon>Pseudomonadota</taxon>
        <taxon>Alphaproteobacteria</taxon>
        <taxon>Hyphomicrobiales</taxon>
        <taxon>Phyllobacteriaceae</taxon>
        <taxon>Neoaquamicrobium</taxon>
    </lineage>
</organism>
<protein>
    <recommendedName>
        <fullName evidence="1">diguanylate cyclase</fullName>
        <ecNumber evidence="1">2.7.7.65</ecNumber>
    </recommendedName>
</protein>
<evidence type="ECO:0000313" key="5">
    <source>
        <dbReference type="EMBL" id="MEX4007135.1"/>
    </source>
</evidence>
<evidence type="ECO:0000256" key="3">
    <source>
        <dbReference type="SAM" id="Phobius"/>
    </source>
</evidence>
<evidence type="ECO:0000259" key="4">
    <source>
        <dbReference type="PROSITE" id="PS50887"/>
    </source>
</evidence>